<feature type="region of interest" description="Disordered" evidence="5">
    <location>
        <begin position="132"/>
        <end position="211"/>
    </location>
</feature>
<feature type="compositionally biased region" description="Basic and acidic residues" evidence="5">
    <location>
        <begin position="172"/>
        <end position="189"/>
    </location>
</feature>
<comment type="caution">
    <text evidence="7">The sequence shown here is derived from an EMBL/GenBank/DDBJ whole genome shotgun (WGS) entry which is preliminary data.</text>
</comment>
<dbReference type="GO" id="GO:0003677">
    <property type="term" value="F:DNA binding"/>
    <property type="evidence" value="ECO:0007669"/>
    <property type="project" value="UniProtKB-KW"/>
</dbReference>
<dbReference type="GO" id="GO:0005730">
    <property type="term" value="C:nucleolus"/>
    <property type="evidence" value="ECO:0007669"/>
    <property type="project" value="TreeGrafter"/>
</dbReference>
<evidence type="ECO:0000256" key="5">
    <source>
        <dbReference type="SAM" id="MobiDB-lite"/>
    </source>
</evidence>
<feature type="compositionally biased region" description="Polar residues" evidence="5">
    <location>
        <begin position="57"/>
        <end position="87"/>
    </location>
</feature>
<dbReference type="PRINTS" id="PR00416">
    <property type="entry name" value="EUTPISMRASEI"/>
</dbReference>
<dbReference type="Proteomes" id="UP000886520">
    <property type="component" value="Chromosome 11"/>
</dbReference>
<keyword evidence="8" id="KW-1185">Reference proteome</keyword>
<keyword evidence="2" id="KW-0799">Topoisomerase</keyword>
<dbReference type="AlphaFoldDB" id="A0A9D4UUD3"/>
<keyword evidence="4" id="KW-0413">Isomerase</keyword>
<evidence type="ECO:0000256" key="3">
    <source>
        <dbReference type="ARBA" id="ARBA00023125"/>
    </source>
</evidence>
<gene>
    <name evidence="7" type="ORF">GOP47_0011531</name>
</gene>
<dbReference type="FunFam" id="1.10.10.41:FF:000001">
    <property type="entry name" value="DNA topoisomerase I"/>
    <property type="match status" value="1"/>
</dbReference>
<dbReference type="InterPro" id="IPR013499">
    <property type="entry name" value="TopoI_euk"/>
</dbReference>
<dbReference type="Pfam" id="PF02919">
    <property type="entry name" value="Topoisom_I_N"/>
    <property type="match status" value="1"/>
</dbReference>
<feature type="compositionally biased region" description="Polar residues" evidence="5">
    <location>
        <begin position="16"/>
        <end position="43"/>
    </location>
</feature>
<sequence>MNFWWFYSGLEKKNSSKPQKQPLSTHGNTLSKGKSPAVGSSGQALEGGVRLPAIATHSKSFTKLSPNDSGNPLTSRPSVLSTKKFTSQDTDSEDFKQLCFFKRPSLSVSVQPKDLFKNGIVLKKLATEIPRNGFGNAREQSSQQCSDNEPLASRPANGPSKSHEIIVSPKDYGSKKRPFDEKSKHDSAGKKPKLISKPSSPTGYSESFSCTPKPPFAGGGQKWTTLKHNGVLFPPPYSPHGIKILYEKKPVTLAPAQEEVATMFAAMRESDYMTKPTFLSNFWNDWRMILGPGHVIQNLEGCDFTPIYEWHLAEEVKKKRMTLEERKRIIEEKQKQEEKYMWALVDGVKEKVGNFRVEPPGLFRGRGEHPKMGKLKQRIFPEDIVINIGKDAPIPDCPMEGHRWKEIRNDNTARTLNDYIEDIRNYTKKFTSTYKTKMHIAVATFLIDQLALRDWNEVVYS</sequence>
<dbReference type="PANTHER" id="PTHR10290:SF23">
    <property type="entry name" value="DNA TOPOISOMERASE 1 BETA"/>
    <property type="match status" value="1"/>
</dbReference>
<dbReference type="Gene3D" id="1.10.10.41">
    <property type="entry name" value="Yeast DNA topoisomerase - domain 1"/>
    <property type="match status" value="1"/>
</dbReference>
<keyword evidence="3" id="KW-0238">DNA-binding</keyword>
<dbReference type="GO" id="GO:0006265">
    <property type="term" value="P:DNA topological change"/>
    <property type="evidence" value="ECO:0007669"/>
    <property type="project" value="InterPro"/>
</dbReference>
<accession>A0A9D4UUD3</accession>
<name>A0A9D4UUD3_ADICA</name>
<comment type="similarity">
    <text evidence="1">Belongs to the type IB topoisomerase family.</text>
</comment>
<dbReference type="GO" id="GO:0006260">
    <property type="term" value="P:DNA replication"/>
    <property type="evidence" value="ECO:0007669"/>
    <property type="project" value="TreeGrafter"/>
</dbReference>
<dbReference type="SMART" id="SM00435">
    <property type="entry name" value="TOPEUc"/>
    <property type="match status" value="1"/>
</dbReference>
<evidence type="ECO:0000256" key="1">
    <source>
        <dbReference type="ARBA" id="ARBA00006645"/>
    </source>
</evidence>
<evidence type="ECO:0000259" key="6">
    <source>
        <dbReference type="SMART" id="SM00435"/>
    </source>
</evidence>
<proteinExistence type="inferred from homology"/>
<dbReference type="GO" id="GO:0007059">
    <property type="term" value="P:chromosome segregation"/>
    <property type="evidence" value="ECO:0007669"/>
    <property type="project" value="TreeGrafter"/>
</dbReference>
<organism evidence="7 8">
    <name type="scientific">Adiantum capillus-veneris</name>
    <name type="common">Maidenhair fern</name>
    <dbReference type="NCBI Taxonomy" id="13818"/>
    <lineage>
        <taxon>Eukaryota</taxon>
        <taxon>Viridiplantae</taxon>
        <taxon>Streptophyta</taxon>
        <taxon>Embryophyta</taxon>
        <taxon>Tracheophyta</taxon>
        <taxon>Polypodiopsida</taxon>
        <taxon>Polypodiidae</taxon>
        <taxon>Polypodiales</taxon>
        <taxon>Pteridineae</taxon>
        <taxon>Pteridaceae</taxon>
        <taxon>Vittarioideae</taxon>
        <taxon>Adiantum</taxon>
    </lineage>
</organism>
<feature type="domain" description="DNA topoisomerase I eukaryotic-type" evidence="6">
    <location>
        <begin position="362"/>
        <end position="461"/>
    </location>
</feature>
<dbReference type="GO" id="GO:0005694">
    <property type="term" value="C:chromosome"/>
    <property type="evidence" value="ECO:0007669"/>
    <property type="project" value="InterPro"/>
</dbReference>
<dbReference type="InterPro" id="IPR036202">
    <property type="entry name" value="TopoI_DNA-bd_euk_N_sf"/>
</dbReference>
<dbReference type="InterPro" id="IPR051062">
    <property type="entry name" value="Topoisomerase_IB"/>
</dbReference>
<dbReference type="Gene3D" id="2.170.11.10">
    <property type="entry name" value="DNA Topoisomerase I, domain 2"/>
    <property type="match status" value="1"/>
</dbReference>
<reference evidence="7" key="1">
    <citation type="submission" date="2021-01" db="EMBL/GenBank/DDBJ databases">
        <title>Adiantum capillus-veneris genome.</title>
        <authorList>
            <person name="Fang Y."/>
            <person name="Liao Q."/>
        </authorList>
    </citation>
    <scope>NUCLEOTIDE SEQUENCE</scope>
    <source>
        <strain evidence="7">H3</strain>
        <tissue evidence="7">Leaf</tissue>
    </source>
</reference>
<evidence type="ECO:0000313" key="7">
    <source>
        <dbReference type="EMBL" id="KAI5073518.1"/>
    </source>
</evidence>
<dbReference type="CDD" id="cd00660">
    <property type="entry name" value="Topoisomer_IB_N"/>
    <property type="match status" value="1"/>
</dbReference>
<dbReference type="EMBL" id="JABFUD020000011">
    <property type="protein sequence ID" value="KAI5073518.1"/>
    <property type="molecule type" value="Genomic_DNA"/>
</dbReference>
<dbReference type="SUPFAM" id="SSF56741">
    <property type="entry name" value="Eukaryotic DNA topoisomerase I, N-terminal DNA-binding fragment"/>
    <property type="match status" value="1"/>
</dbReference>
<dbReference type="InterPro" id="IPR013030">
    <property type="entry name" value="DNA_topo_DNA_db_N_dom2"/>
</dbReference>
<evidence type="ECO:0000313" key="8">
    <source>
        <dbReference type="Proteomes" id="UP000886520"/>
    </source>
</evidence>
<feature type="compositionally biased region" description="Polar residues" evidence="5">
    <location>
        <begin position="138"/>
        <end position="147"/>
    </location>
</feature>
<dbReference type="OrthoDB" id="1086685at2759"/>
<feature type="region of interest" description="Disordered" evidence="5">
    <location>
        <begin position="12"/>
        <end position="87"/>
    </location>
</feature>
<dbReference type="InterPro" id="IPR013034">
    <property type="entry name" value="DNA_topo_DNA_db_N_dom1"/>
</dbReference>
<dbReference type="PANTHER" id="PTHR10290">
    <property type="entry name" value="DNA TOPOISOMERASE I"/>
    <property type="match status" value="1"/>
</dbReference>
<evidence type="ECO:0000256" key="4">
    <source>
        <dbReference type="ARBA" id="ARBA00023235"/>
    </source>
</evidence>
<dbReference type="GO" id="GO:0003917">
    <property type="term" value="F:DNA topoisomerase type I (single strand cut, ATP-independent) activity"/>
    <property type="evidence" value="ECO:0007669"/>
    <property type="project" value="InterPro"/>
</dbReference>
<dbReference type="InterPro" id="IPR001631">
    <property type="entry name" value="TopoI"/>
</dbReference>
<evidence type="ECO:0000256" key="2">
    <source>
        <dbReference type="ARBA" id="ARBA00023029"/>
    </source>
</evidence>
<protein>
    <recommendedName>
        <fullName evidence="6">DNA topoisomerase I eukaryotic-type domain-containing protein</fullName>
    </recommendedName>
</protein>
<dbReference type="InterPro" id="IPR008336">
    <property type="entry name" value="TopoI_DNA-bd_euk"/>
</dbReference>